<dbReference type="InterPro" id="IPR058031">
    <property type="entry name" value="AAA_lid_NorR"/>
</dbReference>
<dbReference type="SUPFAM" id="SSF46689">
    <property type="entry name" value="Homeodomain-like"/>
    <property type="match status" value="1"/>
</dbReference>
<dbReference type="PANTHER" id="PTHR32071:SF122">
    <property type="entry name" value="SIGMA FACTOR"/>
    <property type="match status" value="1"/>
</dbReference>
<dbReference type="PANTHER" id="PTHR32071">
    <property type="entry name" value="TRANSCRIPTIONAL REGULATORY PROTEIN"/>
    <property type="match status" value="1"/>
</dbReference>
<evidence type="ECO:0000256" key="2">
    <source>
        <dbReference type="ARBA" id="ARBA00022840"/>
    </source>
</evidence>
<name>A0ABT4MJA1_9NOCA</name>
<keyword evidence="7" id="KW-1185">Reference proteome</keyword>
<dbReference type="Gene3D" id="1.10.10.60">
    <property type="entry name" value="Homeodomain-like"/>
    <property type="match status" value="1"/>
</dbReference>
<organism evidence="6 7">
    <name type="scientific">Rhodococcus ruber</name>
    <dbReference type="NCBI Taxonomy" id="1830"/>
    <lineage>
        <taxon>Bacteria</taxon>
        <taxon>Bacillati</taxon>
        <taxon>Actinomycetota</taxon>
        <taxon>Actinomycetes</taxon>
        <taxon>Mycobacteriales</taxon>
        <taxon>Nocardiaceae</taxon>
        <taxon>Rhodococcus</taxon>
    </lineage>
</organism>
<dbReference type="Gene3D" id="1.10.8.60">
    <property type="match status" value="1"/>
</dbReference>
<evidence type="ECO:0000256" key="3">
    <source>
        <dbReference type="ARBA" id="ARBA00023015"/>
    </source>
</evidence>
<dbReference type="Pfam" id="PF02954">
    <property type="entry name" value="HTH_8"/>
    <property type="match status" value="1"/>
</dbReference>
<dbReference type="InterPro" id="IPR027417">
    <property type="entry name" value="P-loop_NTPase"/>
</dbReference>
<reference evidence="6" key="1">
    <citation type="submission" date="2022-12" db="EMBL/GenBank/DDBJ databases">
        <authorList>
            <person name="Krivoruchko A.V."/>
            <person name="Elkin A."/>
        </authorList>
    </citation>
    <scope>NUCLEOTIDE SEQUENCE</scope>
    <source>
        <strain evidence="6">IEGM 1391</strain>
    </source>
</reference>
<keyword evidence="2" id="KW-0067">ATP-binding</keyword>
<comment type="caution">
    <text evidence="6">The sequence shown here is derived from an EMBL/GenBank/DDBJ whole genome shotgun (WGS) entry which is preliminary data.</text>
</comment>
<dbReference type="PROSITE" id="PS50045">
    <property type="entry name" value="SIGMA54_INTERACT_4"/>
    <property type="match status" value="1"/>
</dbReference>
<dbReference type="EMBL" id="JAPWIJ010000007">
    <property type="protein sequence ID" value="MCZ4520495.1"/>
    <property type="molecule type" value="Genomic_DNA"/>
</dbReference>
<protein>
    <recommendedName>
        <fullName evidence="5">Sigma-54 factor interaction domain-containing protein</fullName>
    </recommendedName>
</protein>
<dbReference type="PRINTS" id="PR01590">
    <property type="entry name" value="HTHFIS"/>
</dbReference>
<evidence type="ECO:0000256" key="1">
    <source>
        <dbReference type="ARBA" id="ARBA00022741"/>
    </source>
</evidence>
<keyword evidence="4" id="KW-0804">Transcription</keyword>
<dbReference type="Proteomes" id="UP001081071">
    <property type="component" value="Unassembled WGS sequence"/>
</dbReference>
<sequence length="234" mass="25494">MSGERGTGRTTLLAELTEGADPVWFDGLDLLRLTEMEWIRAVAVALDSGLRPVVVDNAHLLSPLAAHGLYESTSRSAGWFALASAPLGTVAPDVYRLIDSCRTHVELIPLRLRKHEITTLIDAMLEDMGARVRFTAGAMRLLLAHDWPGNVAELEAEVLAASRTRSVGDVSVGDLGRLRERAAMPLLSAIDSAQRTVIEDKLIAHRGNKLAAARHLGISRTTLYKRMRRFGIAG</sequence>
<dbReference type="RefSeq" id="WP_269606845.1">
    <property type="nucleotide sequence ID" value="NZ_JAPWIJ010000007.1"/>
</dbReference>
<evidence type="ECO:0000256" key="4">
    <source>
        <dbReference type="ARBA" id="ARBA00023163"/>
    </source>
</evidence>
<dbReference type="Pfam" id="PF25601">
    <property type="entry name" value="AAA_lid_14"/>
    <property type="match status" value="1"/>
</dbReference>
<dbReference type="InterPro" id="IPR002078">
    <property type="entry name" value="Sigma_54_int"/>
</dbReference>
<evidence type="ECO:0000259" key="5">
    <source>
        <dbReference type="PROSITE" id="PS50045"/>
    </source>
</evidence>
<dbReference type="SUPFAM" id="SSF52540">
    <property type="entry name" value="P-loop containing nucleoside triphosphate hydrolases"/>
    <property type="match status" value="1"/>
</dbReference>
<keyword evidence="3" id="KW-0805">Transcription regulation</keyword>
<feature type="domain" description="Sigma-54 factor interaction" evidence="5">
    <location>
        <begin position="105"/>
        <end position="163"/>
    </location>
</feature>
<dbReference type="InterPro" id="IPR002197">
    <property type="entry name" value="HTH_Fis"/>
</dbReference>
<evidence type="ECO:0000313" key="7">
    <source>
        <dbReference type="Proteomes" id="UP001081071"/>
    </source>
</evidence>
<accession>A0ABT4MJA1</accession>
<keyword evidence="1" id="KW-0547">Nucleotide-binding</keyword>
<dbReference type="InterPro" id="IPR009057">
    <property type="entry name" value="Homeodomain-like_sf"/>
</dbReference>
<evidence type="ECO:0000313" key="6">
    <source>
        <dbReference type="EMBL" id="MCZ4520495.1"/>
    </source>
</evidence>
<proteinExistence type="predicted"/>
<gene>
    <name evidence="6" type="ORF">O4220_18440</name>
</gene>